<proteinExistence type="predicted"/>
<accession>A0A1B4Z971</accession>
<dbReference type="GO" id="GO:0016740">
    <property type="term" value="F:transferase activity"/>
    <property type="evidence" value="ECO:0007669"/>
    <property type="project" value="UniProtKB-KW"/>
</dbReference>
<dbReference type="AlphaFoldDB" id="A0A1B4Z971"/>
<dbReference type="EMBL" id="LC177421">
    <property type="protein sequence ID" value="BAV55973.1"/>
    <property type="molecule type" value="Genomic_DNA"/>
</dbReference>
<dbReference type="RefSeq" id="WP_040224835.1">
    <property type="nucleotide sequence ID" value="NZ_CAAGTO010000001.1"/>
</dbReference>
<evidence type="ECO:0000259" key="1">
    <source>
        <dbReference type="Pfam" id="PF04230"/>
    </source>
</evidence>
<evidence type="ECO:0000313" key="2">
    <source>
        <dbReference type="EMBL" id="BAV55973.1"/>
    </source>
</evidence>
<dbReference type="InterPro" id="IPR007345">
    <property type="entry name" value="Polysacch_pyruvyl_Trfase"/>
</dbReference>
<dbReference type="Pfam" id="PF04230">
    <property type="entry name" value="PS_pyruv_trans"/>
    <property type="match status" value="1"/>
</dbReference>
<reference evidence="2" key="1">
    <citation type="submission" date="2016-08" db="EMBL/GenBank/DDBJ databases">
        <title>Exopolysaccharides of tissue-invasive Klebsiella pneumoniae strains.</title>
        <authorList>
            <person name="Fang C.T."/>
            <person name="Cheong C.M."/>
            <person name="Shih Y.J."/>
            <person name="Hsieh W.C."/>
            <person name="Yi W.C."/>
        </authorList>
    </citation>
    <scope>NUCLEOTIDE SEQUENCE</scope>
    <source>
        <strain evidence="2">Klebs.1193</strain>
    </source>
</reference>
<organism evidence="2">
    <name type="scientific">Klebsiella pneumoniae</name>
    <dbReference type="NCBI Taxonomy" id="573"/>
    <lineage>
        <taxon>Bacteria</taxon>
        <taxon>Pseudomonadati</taxon>
        <taxon>Pseudomonadota</taxon>
        <taxon>Gammaproteobacteria</taxon>
        <taxon>Enterobacterales</taxon>
        <taxon>Enterobacteriaceae</taxon>
        <taxon>Klebsiella/Raoultella group</taxon>
        <taxon>Klebsiella</taxon>
        <taxon>Klebsiella pneumoniae complex</taxon>
    </lineage>
</organism>
<name>A0A1B4Z971_KLEPN</name>
<protein>
    <submittedName>
        <fullName evidence="2">Putative pyruvyltransferase</fullName>
    </submittedName>
</protein>
<sequence length="295" mass="34431">MMETIKVHWCYIDNFGDALNPYLLEKLTGKKVVYRNFDKPNYKKEIKLLIKSLLKFKSYDFNRLRAFDENENVVLGIGSLLNRSRPRFHIWGTGYMNQHERAKGGLLYAVRGRYSAEKLHSEGFEYCDVWGDPALLLPIVYPAKQITKKYTLGIIPHLKDYAFFKQMYGTNKNVHVIDLKTSDIEFVLNQMLACEKIISTSLHGVIVGHAYDIPTIWIKHNDIDTDGFKFNDYFDSVGIKLYKGFTNFDDIIENHADFFNSNKDIYLPTVDLKNMQKRLLEVAPFDVLSNYYNLF</sequence>
<keyword evidence="2" id="KW-0808">Transferase</keyword>
<feature type="domain" description="Polysaccharide pyruvyl transferase" evidence="1">
    <location>
        <begin position="14"/>
        <end position="220"/>
    </location>
</feature>